<dbReference type="EMBL" id="CP009170">
    <property type="protein sequence ID" value="AIS51826.1"/>
    <property type="molecule type" value="Genomic_DNA"/>
</dbReference>
<dbReference type="InterPro" id="IPR035908">
    <property type="entry name" value="F0_ATP_A_sf"/>
</dbReference>
<evidence type="ECO:0000256" key="4">
    <source>
        <dbReference type="ARBA" id="ARBA00022547"/>
    </source>
</evidence>
<dbReference type="Proteomes" id="UP000029669">
    <property type="component" value="Chromosome"/>
</dbReference>
<keyword evidence="10 11" id="KW-0066">ATP synthesis</keyword>
<keyword evidence="8 11" id="KW-0406">Ion transport</keyword>
<gene>
    <name evidence="11 12" type="primary">atpB</name>
    <name evidence="12" type="ORF">TKV_c06410</name>
</gene>
<keyword evidence="5 11" id="KW-0812">Transmembrane</keyword>
<accession>A0A097APT4</accession>
<dbReference type="GO" id="GO:0045259">
    <property type="term" value="C:proton-transporting ATP synthase complex"/>
    <property type="evidence" value="ECO:0007669"/>
    <property type="project" value="UniProtKB-KW"/>
</dbReference>
<evidence type="ECO:0000313" key="13">
    <source>
        <dbReference type="Proteomes" id="UP000029669"/>
    </source>
</evidence>
<comment type="function">
    <text evidence="11">Key component of the proton channel; it plays a direct role in the translocation of protons across the membrane.</text>
</comment>
<dbReference type="HAMAP" id="MF_01393">
    <property type="entry name" value="ATP_synth_a_bact"/>
    <property type="match status" value="1"/>
</dbReference>
<dbReference type="KEGG" id="tki:TKV_c06410"/>
<keyword evidence="13" id="KW-1185">Reference proteome</keyword>
<dbReference type="eggNOG" id="COG0356">
    <property type="taxonomic scope" value="Bacteria"/>
</dbReference>
<evidence type="ECO:0000313" key="12">
    <source>
        <dbReference type="EMBL" id="AIS51826.1"/>
    </source>
</evidence>
<evidence type="ECO:0000256" key="7">
    <source>
        <dbReference type="ARBA" id="ARBA00022989"/>
    </source>
</evidence>
<dbReference type="Pfam" id="PF00119">
    <property type="entry name" value="ATP-synt_A"/>
    <property type="match status" value="1"/>
</dbReference>
<keyword evidence="9 11" id="KW-0472">Membrane</keyword>
<dbReference type="GO" id="GO:0042777">
    <property type="term" value="P:proton motive force-driven plasma membrane ATP synthesis"/>
    <property type="evidence" value="ECO:0007669"/>
    <property type="project" value="TreeGrafter"/>
</dbReference>
<comment type="subcellular location">
    <subcellularLocation>
        <location evidence="11">Cell membrane</location>
        <topology evidence="11">Multi-pass membrane protein</topology>
    </subcellularLocation>
    <subcellularLocation>
        <location evidence="1">Membrane</location>
        <topology evidence="1">Multi-pass membrane protein</topology>
    </subcellularLocation>
</comment>
<dbReference type="PRINTS" id="PR00123">
    <property type="entry name" value="ATPASEA"/>
</dbReference>
<dbReference type="PANTHER" id="PTHR42823">
    <property type="entry name" value="ATP SYNTHASE SUBUNIT A, CHLOROPLASTIC"/>
    <property type="match status" value="1"/>
</dbReference>
<evidence type="ECO:0000256" key="11">
    <source>
        <dbReference type="HAMAP-Rule" id="MF_01393"/>
    </source>
</evidence>
<evidence type="ECO:0000256" key="2">
    <source>
        <dbReference type="ARBA" id="ARBA00006810"/>
    </source>
</evidence>
<dbReference type="Gene3D" id="1.20.120.220">
    <property type="entry name" value="ATP synthase, F0 complex, subunit A"/>
    <property type="match status" value="1"/>
</dbReference>
<evidence type="ECO:0000256" key="6">
    <source>
        <dbReference type="ARBA" id="ARBA00022781"/>
    </source>
</evidence>
<evidence type="ECO:0000256" key="3">
    <source>
        <dbReference type="ARBA" id="ARBA00022448"/>
    </source>
</evidence>
<proteinExistence type="inferred from homology"/>
<dbReference type="CDD" id="cd00310">
    <property type="entry name" value="ATP-synt_Fo_a_6"/>
    <property type="match status" value="1"/>
</dbReference>
<evidence type="ECO:0000256" key="10">
    <source>
        <dbReference type="ARBA" id="ARBA00023310"/>
    </source>
</evidence>
<feature type="transmembrane region" description="Helical" evidence="11">
    <location>
        <begin position="106"/>
        <end position="125"/>
    </location>
</feature>
<dbReference type="RefSeq" id="WP_049684708.1">
    <property type="nucleotide sequence ID" value="NZ_CP009170.1"/>
</dbReference>
<reference evidence="13" key="1">
    <citation type="journal article" date="2015" name="Genome Announc.">
        <title>Whole-Genome Sequences of 80 Environmental and Clinical Isolates of Burkholderia pseudomallei.</title>
        <authorList>
            <person name="Johnson S.L."/>
            <person name="Baker A.L."/>
            <person name="Chain P.S."/>
            <person name="Currie B.J."/>
            <person name="Daligault H.E."/>
            <person name="Davenport K.W."/>
            <person name="Davis C.B."/>
            <person name="Inglis T.J."/>
            <person name="Kaestli M."/>
            <person name="Koren S."/>
            <person name="Mayo M."/>
            <person name="Merritt A.J."/>
            <person name="Price E.P."/>
            <person name="Sarovich D.S."/>
            <person name="Warner J."/>
            <person name="Rosovitz M.J."/>
        </authorList>
    </citation>
    <scope>NUCLEOTIDE SEQUENCE [LARGE SCALE GENOMIC DNA]</scope>
    <source>
        <strain evidence="13">DSM 2030</strain>
    </source>
</reference>
<dbReference type="GO" id="GO:0005886">
    <property type="term" value="C:plasma membrane"/>
    <property type="evidence" value="ECO:0007669"/>
    <property type="project" value="UniProtKB-SubCell"/>
</dbReference>
<feature type="transmembrane region" description="Helical" evidence="11">
    <location>
        <begin position="190"/>
        <end position="212"/>
    </location>
</feature>
<keyword evidence="7 11" id="KW-1133">Transmembrane helix</keyword>
<dbReference type="InterPro" id="IPR000568">
    <property type="entry name" value="ATP_synth_F0_asu"/>
</dbReference>
<dbReference type="GO" id="GO:0046933">
    <property type="term" value="F:proton-transporting ATP synthase activity, rotational mechanism"/>
    <property type="evidence" value="ECO:0007669"/>
    <property type="project" value="UniProtKB-UniRule"/>
</dbReference>
<feature type="transmembrane region" description="Helical" evidence="11">
    <location>
        <begin position="162"/>
        <end position="184"/>
    </location>
</feature>
<comment type="similarity">
    <text evidence="2 11">Belongs to the ATPase A chain family.</text>
</comment>
<dbReference type="OrthoDB" id="9789241at2"/>
<sequence>MEIEPSVVFTIPLFGGIPVTMTVVVEWIIMAVLIIASLIVTKGWKLVPEGTQTVVEVAIDSFNKFVENSLGNHWKEYAPYLGTVALFLIVANTIGIFGFPPPTKDLSTTSALAIMSITTVIIASIRARGIKGFAKSFFKSPIDFFIQMLDLFTRPLSLAARLFGNILAATTIMELISKAVPIVVPAVFSLYFDLFDGFLQMLVFVFLTMLYIEEAIE</sequence>
<dbReference type="STRING" id="2325.TKV_c06410"/>
<name>A0A097APT4_THEKI</name>
<evidence type="ECO:0000256" key="8">
    <source>
        <dbReference type="ARBA" id="ARBA00023065"/>
    </source>
</evidence>
<dbReference type="HOGENOM" id="CLU_041018_2_0_9"/>
<dbReference type="AlphaFoldDB" id="A0A097APT4"/>
<evidence type="ECO:0000256" key="9">
    <source>
        <dbReference type="ARBA" id="ARBA00023136"/>
    </source>
</evidence>
<dbReference type="PANTHER" id="PTHR42823:SF3">
    <property type="entry name" value="ATP SYNTHASE SUBUNIT A, CHLOROPLASTIC"/>
    <property type="match status" value="1"/>
</dbReference>
<organism evidence="12 13">
    <name type="scientific">Thermoanaerobacter kivui</name>
    <name type="common">Acetogenium kivui</name>
    <dbReference type="NCBI Taxonomy" id="2325"/>
    <lineage>
        <taxon>Bacteria</taxon>
        <taxon>Bacillati</taxon>
        <taxon>Bacillota</taxon>
        <taxon>Clostridia</taxon>
        <taxon>Thermoanaerobacterales</taxon>
        <taxon>Thermoanaerobacteraceae</taxon>
        <taxon>Thermoanaerobacter</taxon>
    </lineage>
</organism>
<protein>
    <recommendedName>
        <fullName evidence="11">ATP synthase subunit a</fullName>
    </recommendedName>
    <alternativeName>
        <fullName evidence="11">ATP synthase F0 sector subunit a</fullName>
    </alternativeName>
    <alternativeName>
        <fullName evidence="11">F-ATPase subunit 6</fullName>
    </alternativeName>
</protein>
<keyword evidence="11" id="KW-1003">Cell membrane</keyword>
<dbReference type="NCBIfam" id="NF004486">
    <property type="entry name" value="PRK05815.3-4"/>
    <property type="match status" value="1"/>
</dbReference>
<keyword evidence="6 11" id="KW-0375">Hydrogen ion transport</keyword>
<feature type="transmembrane region" description="Helical" evidence="11">
    <location>
        <begin position="20"/>
        <end position="40"/>
    </location>
</feature>
<keyword evidence="4 11" id="KW-0138">CF(0)</keyword>
<dbReference type="InterPro" id="IPR045082">
    <property type="entry name" value="ATP_syn_F0_a_bact/chloroplast"/>
</dbReference>
<evidence type="ECO:0000256" key="5">
    <source>
        <dbReference type="ARBA" id="ARBA00022692"/>
    </source>
</evidence>
<evidence type="ECO:0000256" key="1">
    <source>
        <dbReference type="ARBA" id="ARBA00004141"/>
    </source>
</evidence>
<keyword evidence="3 11" id="KW-0813">Transport</keyword>
<dbReference type="SUPFAM" id="SSF81336">
    <property type="entry name" value="F1F0 ATP synthase subunit A"/>
    <property type="match status" value="1"/>
</dbReference>
<feature type="transmembrane region" description="Helical" evidence="11">
    <location>
        <begin position="77"/>
        <end position="100"/>
    </location>
</feature>